<keyword evidence="1" id="KW-0732">Signal</keyword>
<comment type="caution">
    <text evidence="2">The sequence shown here is derived from an EMBL/GenBank/DDBJ whole genome shotgun (WGS) entry which is preliminary data.</text>
</comment>
<reference evidence="2" key="1">
    <citation type="submission" date="2023-03" db="EMBL/GenBank/DDBJ databases">
        <title>Massive genome expansion in bonnet fungi (Mycena s.s.) driven by repeated elements and novel gene families across ecological guilds.</title>
        <authorList>
            <consortium name="Lawrence Berkeley National Laboratory"/>
            <person name="Harder C.B."/>
            <person name="Miyauchi S."/>
            <person name="Viragh M."/>
            <person name="Kuo A."/>
            <person name="Thoen E."/>
            <person name="Andreopoulos B."/>
            <person name="Lu D."/>
            <person name="Skrede I."/>
            <person name="Drula E."/>
            <person name="Henrissat B."/>
            <person name="Morin E."/>
            <person name="Kohler A."/>
            <person name="Barry K."/>
            <person name="LaButti K."/>
            <person name="Morin E."/>
            <person name="Salamov A."/>
            <person name="Lipzen A."/>
            <person name="Mereny Z."/>
            <person name="Hegedus B."/>
            <person name="Baldrian P."/>
            <person name="Stursova M."/>
            <person name="Weitz H."/>
            <person name="Taylor A."/>
            <person name="Grigoriev I.V."/>
            <person name="Nagy L.G."/>
            <person name="Martin F."/>
            <person name="Kauserud H."/>
        </authorList>
    </citation>
    <scope>NUCLEOTIDE SEQUENCE</scope>
    <source>
        <strain evidence="2">CBHHK067</strain>
    </source>
</reference>
<gene>
    <name evidence="2" type="ORF">B0H17DRAFT_1045541</name>
</gene>
<name>A0AAD7GPL7_MYCRO</name>
<evidence type="ECO:0000256" key="1">
    <source>
        <dbReference type="SAM" id="SignalP"/>
    </source>
</evidence>
<dbReference type="EMBL" id="JARKIE010000017">
    <property type="protein sequence ID" value="KAJ7701467.1"/>
    <property type="molecule type" value="Genomic_DNA"/>
</dbReference>
<sequence length="144" mass="16288">MFLLASLSLLHLLCCSHNILGFRDLICVLFCVSFHAAVWNTLSCLPFCSSKLLHIIQWHPQVYPISHLFQGQSNGGTKKNARVRFSIPLLPQCAQRWKPRGRDIVISIYHFFNPTLGPRGGTIFDSFNATVSPEVETQIPRHSN</sequence>
<feature type="signal peptide" evidence="1">
    <location>
        <begin position="1"/>
        <end position="21"/>
    </location>
</feature>
<keyword evidence="3" id="KW-1185">Reference proteome</keyword>
<evidence type="ECO:0008006" key="4">
    <source>
        <dbReference type="Google" id="ProtNLM"/>
    </source>
</evidence>
<dbReference type="Proteomes" id="UP001221757">
    <property type="component" value="Unassembled WGS sequence"/>
</dbReference>
<dbReference type="AlphaFoldDB" id="A0AAD7GPL7"/>
<proteinExistence type="predicted"/>
<evidence type="ECO:0000313" key="3">
    <source>
        <dbReference type="Proteomes" id="UP001221757"/>
    </source>
</evidence>
<accession>A0AAD7GPL7</accession>
<organism evidence="2 3">
    <name type="scientific">Mycena rosella</name>
    <name type="common">Pink bonnet</name>
    <name type="synonym">Agaricus rosellus</name>
    <dbReference type="NCBI Taxonomy" id="1033263"/>
    <lineage>
        <taxon>Eukaryota</taxon>
        <taxon>Fungi</taxon>
        <taxon>Dikarya</taxon>
        <taxon>Basidiomycota</taxon>
        <taxon>Agaricomycotina</taxon>
        <taxon>Agaricomycetes</taxon>
        <taxon>Agaricomycetidae</taxon>
        <taxon>Agaricales</taxon>
        <taxon>Marasmiineae</taxon>
        <taxon>Mycenaceae</taxon>
        <taxon>Mycena</taxon>
    </lineage>
</organism>
<evidence type="ECO:0000313" key="2">
    <source>
        <dbReference type="EMBL" id="KAJ7701467.1"/>
    </source>
</evidence>
<feature type="chain" id="PRO_5041905910" description="Secreted protein" evidence="1">
    <location>
        <begin position="22"/>
        <end position="144"/>
    </location>
</feature>
<protein>
    <recommendedName>
        <fullName evidence="4">Secreted protein</fullName>
    </recommendedName>
</protein>